<comment type="catalytic activity">
    <reaction evidence="6">
        <text>a 2'-deoxycytidine in DNA + S-adenosyl-L-methionine = a 5-methyl-2'-deoxycytidine in DNA + S-adenosyl-L-homocysteine + H(+)</text>
        <dbReference type="Rhea" id="RHEA:13681"/>
        <dbReference type="Rhea" id="RHEA-COMP:11369"/>
        <dbReference type="Rhea" id="RHEA-COMP:11370"/>
        <dbReference type="ChEBI" id="CHEBI:15378"/>
        <dbReference type="ChEBI" id="CHEBI:57856"/>
        <dbReference type="ChEBI" id="CHEBI:59789"/>
        <dbReference type="ChEBI" id="CHEBI:85452"/>
        <dbReference type="ChEBI" id="CHEBI:85454"/>
        <dbReference type="EC" id="2.1.1.37"/>
    </reaction>
</comment>
<evidence type="ECO:0000256" key="6">
    <source>
        <dbReference type="RuleBase" id="RU000417"/>
    </source>
</evidence>
<dbReference type="GO" id="GO:0032259">
    <property type="term" value="P:methylation"/>
    <property type="evidence" value="ECO:0007669"/>
    <property type="project" value="UniProtKB-KW"/>
</dbReference>
<dbReference type="GO" id="GO:0003886">
    <property type="term" value="F:DNA (cytosine-5-)-methyltransferase activity"/>
    <property type="evidence" value="ECO:0007669"/>
    <property type="project" value="UniProtKB-EC"/>
</dbReference>
<evidence type="ECO:0000256" key="4">
    <source>
        <dbReference type="PROSITE-ProRule" id="PRU01016"/>
    </source>
</evidence>
<dbReference type="Gene3D" id="3.90.120.10">
    <property type="entry name" value="DNA Methylase, subunit A, domain 2"/>
    <property type="match status" value="1"/>
</dbReference>
<dbReference type="InterPro" id="IPR001525">
    <property type="entry name" value="C5_MeTfrase"/>
</dbReference>
<keyword evidence="3 4" id="KW-0949">S-adenosyl-L-methionine</keyword>
<dbReference type="SUPFAM" id="SSF53335">
    <property type="entry name" value="S-adenosyl-L-methionine-dependent methyltransferases"/>
    <property type="match status" value="1"/>
</dbReference>
<evidence type="ECO:0000256" key="2">
    <source>
        <dbReference type="ARBA" id="ARBA00022679"/>
    </source>
</evidence>
<organism evidence="7">
    <name type="scientific">Micromonas pusilla</name>
    <name type="common">Picoplanktonic green alga</name>
    <name type="synonym">Chromulina pusilla</name>
    <dbReference type="NCBI Taxonomy" id="38833"/>
    <lineage>
        <taxon>Eukaryota</taxon>
        <taxon>Viridiplantae</taxon>
        <taxon>Chlorophyta</taxon>
        <taxon>Mamiellophyceae</taxon>
        <taxon>Mamiellales</taxon>
        <taxon>Mamiellaceae</taxon>
        <taxon>Micromonas</taxon>
    </lineage>
</organism>
<accession>A0A7S0D2V0</accession>
<gene>
    <name evidence="7" type="ORF">MSP1401_LOCUS6864</name>
</gene>
<dbReference type="AlphaFoldDB" id="A0A7S0D2V0"/>
<evidence type="ECO:0000256" key="1">
    <source>
        <dbReference type="ARBA" id="ARBA00022603"/>
    </source>
</evidence>
<sequence length="423" mass="46408">MLSAFRPLMTESARLEAYLERRDAESRARALGAVRVPDWTPKGPTKTFKPFTFSELFAGVGGFAYALREIGGVPAFAAEIDPHARLTYVLNHGCGCGLSVSDPHDGLEPSEKGPLIVGDVTDVCESVVPPHDVLTGGFPCQSFSVRGERLGFEDPRGLLYLEICRVLSACRPSAFILENVDGLVTMNEGKTINAVLEALTSCGYGVTYEVLDAADGWTPQRRRRVFFVGFRDDRVEEGALERFAWPKASRVTNAPTVRGVLEREEDAAEPPGDAMRACEVSAYQMDRAAGFFARRESTGARVEDDTARERATEDVAYLAAELDGHARTLCASYRKSSAYNAELVPPSAATRARRPRFYTAREAARLMGFPETFQPDPERAWHELGNSVAVPLVRDVAAAVMTAMRWGEAEKAEKAAARDERYV</sequence>
<dbReference type="PRINTS" id="PR00105">
    <property type="entry name" value="C5METTRFRASE"/>
</dbReference>
<keyword evidence="2 4" id="KW-0808">Transferase</keyword>
<evidence type="ECO:0000256" key="5">
    <source>
        <dbReference type="RuleBase" id="RU000416"/>
    </source>
</evidence>
<feature type="active site" evidence="4">
    <location>
        <position position="140"/>
    </location>
</feature>
<dbReference type="PANTHER" id="PTHR46098">
    <property type="entry name" value="TRNA (CYTOSINE(38)-C(5))-METHYLTRANSFERASE"/>
    <property type="match status" value="1"/>
</dbReference>
<dbReference type="InterPro" id="IPR050750">
    <property type="entry name" value="C5-MTase"/>
</dbReference>
<evidence type="ECO:0000256" key="3">
    <source>
        <dbReference type="ARBA" id="ARBA00022691"/>
    </source>
</evidence>
<dbReference type="EC" id="2.1.1.37" evidence="6"/>
<name>A0A7S0D2V0_MICPS</name>
<dbReference type="PROSITE" id="PS51679">
    <property type="entry name" value="SAM_MT_C5"/>
    <property type="match status" value="1"/>
</dbReference>
<dbReference type="Gene3D" id="3.40.50.150">
    <property type="entry name" value="Vaccinia Virus protein VP39"/>
    <property type="match status" value="1"/>
</dbReference>
<comment type="similarity">
    <text evidence="4 5">Belongs to the class I-like SAM-binding methyltransferase superfamily. C5-methyltransferase family.</text>
</comment>
<dbReference type="EMBL" id="HBEN01008295">
    <property type="protein sequence ID" value="CAD8441449.1"/>
    <property type="molecule type" value="Transcribed_RNA"/>
</dbReference>
<reference evidence="7" key="1">
    <citation type="submission" date="2021-01" db="EMBL/GenBank/DDBJ databases">
        <authorList>
            <person name="Corre E."/>
            <person name="Pelletier E."/>
            <person name="Niang G."/>
            <person name="Scheremetjew M."/>
            <person name="Finn R."/>
            <person name="Kale V."/>
            <person name="Holt S."/>
            <person name="Cochrane G."/>
            <person name="Meng A."/>
            <person name="Brown T."/>
            <person name="Cohen L."/>
        </authorList>
    </citation>
    <scope>NUCLEOTIDE SEQUENCE</scope>
    <source>
        <strain evidence="7">CCAC1681</strain>
    </source>
</reference>
<evidence type="ECO:0000313" key="7">
    <source>
        <dbReference type="EMBL" id="CAD8441449.1"/>
    </source>
</evidence>
<proteinExistence type="inferred from homology"/>
<dbReference type="PROSITE" id="PS00094">
    <property type="entry name" value="C5_MTASE_1"/>
    <property type="match status" value="1"/>
</dbReference>
<dbReference type="Pfam" id="PF00145">
    <property type="entry name" value="DNA_methylase"/>
    <property type="match status" value="1"/>
</dbReference>
<dbReference type="PANTHER" id="PTHR46098:SF1">
    <property type="entry name" value="TRNA (CYTOSINE(38)-C(5))-METHYLTRANSFERASE"/>
    <property type="match status" value="1"/>
</dbReference>
<dbReference type="NCBIfam" id="TIGR00675">
    <property type="entry name" value="dcm"/>
    <property type="match status" value="1"/>
</dbReference>
<dbReference type="InterPro" id="IPR018117">
    <property type="entry name" value="C5_DNA_meth_AS"/>
</dbReference>
<dbReference type="InterPro" id="IPR029063">
    <property type="entry name" value="SAM-dependent_MTases_sf"/>
</dbReference>
<keyword evidence="1 4" id="KW-0489">Methyltransferase</keyword>
<protein>
    <recommendedName>
        <fullName evidence="6">Cytosine-specific methyltransferase</fullName>
        <ecNumber evidence="6">2.1.1.37</ecNumber>
    </recommendedName>
</protein>